<keyword evidence="2" id="KW-0812">Transmembrane</keyword>
<proteinExistence type="predicted"/>
<dbReference type="OrthoDB" id="3547571at2759"/>
<accession>A0A6A6D9U5</accession>
<evidence type="ECO:0000313" key="4">
    <source>
        <dbReference type="Proteomes" id="UP000800200"/>
    </source>
</evidence>
<keyword evidence="2" id="KW-1133">Transmembrane helix</keyword>
<name>A0A6A6D9U5_9PEZI</name>
<dbReference type="AlphaFoldDB" id="A0A6A6D9U5"/>
<feature type="region of interest" description="Disordered" evidence="1">
    <location>
        <begin position="1"/>
        <end position="22"/>
    </location>
</feature>
<organism evidence="3 4">
    <name type="scientific">Zopfia rhizophila CBS 207.26</name>
    <dbReference type="NCBI Taxonomy" id="1314779"/>
    <lineage>
        <taxon>Eukaryota</taxon>
        <taxon>Fungi</taxon>
        <taxon>Dikarya</taxon>
        <taxon>Ascomycota</taxon>
        <taxon>Pezizomycotina</taxon>
        <taxon>Dothideomycetes</taxon>
        <taxon>Dothideomycetes incertae sedis</taxon>
        <taxon>Zopfiaceae</taxon>
        <taxon>Zopfia</taxon>
    </lineage>
</organism>
<sequence>MSDSGTSDVFPASVRQKNRLRRDDSIQTESLSICGYHNGDPNLGRKAPPGFNCRVDAKAGYWGYCPNTVTAVSDCNIPRSCSDDHCSDGCGESGASNVLTCMGTKPFCFVDLLVAGPDQSYTNYQCHTVAGRATYFAALTVTPPSTVSTSPAAPQITPSITEPSSTAQSSVPTSTVVAEPTKSSSRIGAIIGGSVGCIGLICISIVIIFYLRRRAPKPSRKADSDAATETQILEQPEEMLPEQNFGELEQPPVELSQYDYVPELEGHSISSARNSK</sequence>
<feature type="transmembrane region" description="Helical" evidence="2">
    <location>
        <begin position="187"/>
        <end position="211"/>
    </location>
</feature>
<gene>
    <name evidence="3" type="ORF">K469DRAFT_700208</name>
</gene>
<evidence type="ECO:0000256" key="1">
    <source>
        <dbReference type="SAM" id="MobiDB-lite"/>
    </source>
</evidence>
<dbReference type="Proteomes" id="UP000800200">
    <property type="component" value="Unassembled WGS sequence"/>
</dbReference>
<keyword evidence="2" id="KW-0472">Membrane</keyword>
<evidence type="ECO:0000256" key="2">
    <source>
        <dbReference type="SAM" id="Phobius"/>
    </source>
</evidence>
<reference evidence="3" key="1">
    <citation type="journal article" date="2020" name="Stud. Mycol.">
        <title>101 Dothideomycetes genomes: a test case for predicting lifestyles and emergence of pathogens.</title>
        <authorList>
            <person name="Haridas S."/>
            <person name="Albert R."/>
            <person name="Binder M."/>
            <person name="Bloem J."/>
            <person name="Labutti K."/>
            <person name="Salamov A."/>
            <person name="Andreopoulos B."/>
            <person name="Baker S."/>
            <person name="Barry K."/>
            <person name="Bills G."/>
            <person name="Bluhm B."/>
            <person name="Cannon C."/>
            <person name="Castanera R."/>
            <person name="Culley D."/>
            <person name="Daum C."/>
            <person name="Ezra D."/>
            <person name="Gonzalez J."/>
            <person name="Henrissat B."/>
            <person name="Kuo A."/>
            <person name="Liang C."/>
            <person name="Lipzen A."/>
            <person name="Lutzoni F."/>
            <person name="Magnuson J."/>
            <person name="Mondo S."/>
            <person name="Nolan M."/>
            <person name="Ohm R."/>
            <person name="Pangilinan J."/>
            <person name="Park H.-J."/>
            <person name="Ramirez L."/>
            <person name="Alfaro M."/>
            <person name="Sun H."/>
            <person name="Tritt A."/>
            <person name="Yoshinaga Y."/>
            <person name="Zwiers L.-H."/>
            <person name="Turgeon B."/>
            <person name="Goodwin S."/>
            <person name="Spatafora J."/>
            <person name="Crous P."/>
            <person name="Grigoriev I."/>
        </authorList>
    </citation>
    <scope>NUCLEOTIDE SEQUENCE</scope>
    <source>
        <strain evidence="3">CBS 207.26</strain>
    </source>
</reference>
<feature type="region of interest" description="Disordered" evidence="1">
    <location>
        <begin position="218"/>
        <end position="259"/>
    </location>
</feature>
<evidence type="ECO:0000313" key="3">
    <source>
        <dbReference type="EMBL" id="KAF2176294.1"/>
    </source>
</evidence>
<dbReference type="EMBL" id="ML994711">
    <property type="protein sequence ID" value="KAF2176294.1"/>
    <property type="molecule type" value="Genomic_DNA"/>
</dbReference>
<keyword evidence="4" id="KW-1185">Reference proteome</keyword>
<protein>
    <submittedName>
        <fullName evidence="3">Uncharacterized protein</fullName>
    </submittedName>
</protein>
<dbReference type="CDD" id="cd12087">
    <property type="entry name" value="TM_EGFR-like"/>
    <property type="match status" value="1"/>
</dbReference>